<feature type="transmembrane region" description="Helical" evidence="1">
    <location>
        <begin position="126"/>
        <end position="151"/>
    </location>
</feature>
<evidence type="ECO:0000313" key="2">
    <source>
        <dbReference type="EMBL" id="KAK7036414.1"/>
    </source>
</evidence>
<dbReference type="AlphaFoldDB" id="A0AAW0CEJ3"/>
<comment type="caution">
    <text evidence="2">The sequence shown here is derived from an EMBL/GenBank/DDBJ whole genome shotgun (WGS) entry which is preliminary data.</text>
</comment>
<organism evidence="2 3">
    <name type="scientific">Paramarasmius palmivorus</name>
    <dbReference type="NCBI Taxonomy" id="297713"/>
    <lineage>
        <taxon>Eukaryota</taxon>
        <taxon>Fungi</taxon>
        <taxon>Dikarya</taxon>
        <taxon>Basidiomycota</taxon>
        <taxon>Agaricomycotina</taxon>
        <taxon>Agaricomycetes</taxon>
        <taxon>Agaricomycetidae</taxon>
        <taxon>Agaricales</taxon>
        <taxon>Marasmiineae</taxon>
        <taxon>Marasmiaceae</taxon>
        <taxon>Paramarasmius</taxon>
    </lineage>
</organism>
<keyword evidence="3" id="KW-1185">Reference proteome</keyword>
<dbReference type="Proteomes" id="UP001383192">
    <property type="component" value="Unassembled WGS sequence"/>
</dbReference>
<keyword evidence="1" id="KW-0812">Transmembrane</keyword>
<gene>
    <name evidence="2" type="ORF">VNI00_011611</name>
</gene>
<evidence type="ECO:0000256" key="1">
    <source>
        <dbReference type="SAM" id="Phobius"/>
    </source>
</evidence>
<feature type="transmembrane region" description="Helical" evidence="1">
    <location>
        <begin position="47"/>
        <end position="67"/>
    </location>
</feature>
<keyword evidence="1" id="KW-0472">Membrane</keyword>
<feature type="transmembrane region" description="Helical" evidence="1">
    <location>
        <begin position="247"/>
        <end position="267"/>
    </location>
</feature>
<sequence>MAPIPLDKAYLTAIWLETLFYGINLSLFFSYLFIVKFKRRTPTVKPVIFVIAVFMFIFSTIHVSMGFSRLITGFIELRDQPGGPGAFFSDVSIPANVAKVTIHTVNSILGDSIMVWRCYHVWGKSLLASAGPVLLILGSAVCGFAQAVAFAKAKTTHSAFQDDLPKWNGSLFSLSLATNIVVTSLIALRIWWIGRQIDTAHTKSSTKYRRVLILVIESGAIYSSALIIEITLYFIGSNAFYIVYDPIAQLTAIVPTMIIIMTSLGMTSNDLNSQQTRAGSGGGGSLSVESRPQFAAVGRGTLSTGPFGIDSTGEDSIMFAERTGSAKVPKV</sequence>
<name>A0AAW0CEJ3_9AGAR</name>
<proteinExistence type="predicted"/>
<protein>
    <submittedName>
        <fullName evidence="2">Uncharacterized protein</fullName>
    </submittedName>
</protein>
<reference evidence="2 3" key="1">
    <citation type="submission" date="2024-01" db="EMBL/GenBank/DDBJ databases">
        <title>A draft genome for a cacao thread blight-causing isolate of Paramarasmius palmivorus.</title>
        <authorList>
            <person name="Baruah I.K."/>
            <person name="Bukari Y."/>
            <person name="Amoako-Attah I."/>
            <person name="Meinhardt L.W."/>
            <person name="Bailey B.A."/>
            <person name="Cohen S.P."/>
        </authorList>
    </citation>
    <scope>NUCLEOTIDE SEQUENCE [LARGE SCALE GENOMIC DNA]</scope>
    <source>
        <strain evidence="2 3">GH-12</strain>
    </source>
</reference>
<feature type="transmembrane region" description="Helical" evidence="1">
    <location>
        <begin position="12"/>
        <end position="35"/>
    </location>
</feature>
<keyword evidence="1" id="KW-1133">Transmembrane helix</keyword>
<evidence type="ECO:0000313" key="3">
    <source>
        <dbReference type="Proteomes" id="UP001383192"/>
    </source>
</evidence>
<accession>A0AAW0CEJ3</accession>
<feature type="transmembrane region" description="Helical" evidence="1">
    <location>
        <begin position="211"/>
        <end position="235"/>
    </location>
</feature>
<dbReference type="EMBL" id="JAYKXP010000051">
    <property type="protein sequence ID" value="KAK7036414.1"/>
    <property type="molecule type" value="Genomic_DNA"/>
</dbReference>
<feature type="transmembrane region" description="Helical" evidence="1">
    <location>
        <begin position="171"/>
        <end position="191"/>
    </location>
</feature>